<dbReference type="Pfam" id="PF00022">
    <property type="entry name" value="Actin"/>
    <property type="match status" value="2"/>
</dbReference>
<evidence type="ECO:0000256" key="2">
    <source>
        <dbReference type="ARBA" id="ARBA00006681"/>
    </source>
</evidence>
<dbReference type="Gene3D" id="3.30.420.40">
    <property type="match status" value="4"/>
</dbReference>
<name>A0A8S9K161_BRACR</name>
<evidence type="ECO:0000313" key="8">
    <source>
        <dbReference type="EMBL" id="KAF2588115.1"/>
    </source>
</evidence>
<evidence type="ECO:0000256" key="3">
    <source>
        <dbReference type="ARBA" id="ARBA00022490"/>
    </source>
</evidence>
<dbReference type="SUPFAM" id="SSF53067">
    <property type="entry name" value="Actin-like ATPase domain"/>
    <property type="match status" value="4"/>
</dbReference>
<evidence type="ECO:0000256" key="6">
    <source>
        <dbReference type="ARBA" id="ARBA00023203"/>
    </source>
</evidence>
<organism evidence="8">
    <name type="scientific">Brassica cretica</name>
    <name type="common">Mustard</name>
    <dbReference type="NCBI Taxonomy" id="69181"/>
    <lineage>
        <taxon>Eukaryota</taxon>
        <taxon>Viridiplantae</taxon>
        <taxon>Streptophyta</taxon>
        <taxon>Embryophyta</taxon>
        <taxon>Tracheophyta</taxon>
        <taxon>Spermatophyta</taxon>
        <taxon>Magnoliopsida</taxon>
        <taxon>eudicotyledons</taxon>
        <taxon>Gunneridae</taxon>
        <taxon>Pentapetalae</taxon>
        <taxon>rosids</taxon>
        <taxon>malvids</taxon>
        <taxon>Brassicales</taxon>
        <taxon>Brassicaceae</taxon>
        <taxon>Brassiceae</taxon>
        <taxon>Brassica</taxon>
    </lineage>
</organism>
<dbReference type="EMBL" id="QGKY02000190">
    <property type="protein sequence ID" value="KAF2588115.1"/>
    <property type="molecule type" value="Genomic_DNA"/>
</dbReference>
<dbReference type="InterPro" id="IPR043129">
    <property type="entry name" value="ATPase_NBD"/>
</dbReference>
<dbReference type="FunFam" id="3.30.420.40:FF:000029">
    <property type="entry name" value="Actin-related protein 3"/>
    <property type="match status" value="2"/>
</dbReference>
<keyword evidence="4" id="KW-0547">Nucleotide-binding</keyword>
<gene>
    <name evidence="8" type="ORF">F2Q70_00040031</name>
</gene>
<evidence type="ECO:0000256" key="1">
    <source>
        <dbReference type="ARBA" id="ARBA00004245"/>
    </source>
</evidence>
<dbReference type="AlphaFoldDB" id="A0A8S9K161"/>
<evidence type="ECO:0000256" key="4">
    <source>
        <dbReference type="ARBA" id="ARBA00022741"/>
    </source>
</evidence>
<dbReference type="GO" id="GO:0003779">
    <property type="term" value="F:actin binding"/>
    <property type="evidence" value="ECO:0007669"/>
    <property type="project" value="UniProtKB-KW"/>
</dbReference>
<dbReference type="Gene3D" id="3.90.640.10">
    <property type="entry name" value="Actin, Chain A, domain 4"/>
    <property type="match status" value="2"/>
</dbReference>
<keyword evidence="7" id="KW-0206">Cytoskeleton</keyword>
<reference evidence="8" key="1">
    <citation type="submission" date="2019-12" db="EMBL/GenBank/DDBJ databases">
        <title>Genome sequencing and annotation of Brassica cretica.</title>
        <authorList>
            <person name="Studholme D.J."/>
            <person name="Sarris P.F."/>
        </authorList>
    </citation>
    <scope>NUCLEOTIDE SEQUENCE</scope>
    <source>
        <strain evidence="8">PFS-102/07</strain>
        <tissue evidence="8">Leaf</tissue>
    </source>
</reference>
<keyword evidence="3" id="KW-0963">Cytoplasm</keyword>
<dbReference type="CDD" id="cd10221">
    <property type="entry name" value="ASKHA_NBD_Arp3-like"/>
    <property type="match status" value="2"/>
</dbReference>
<dbReference type="PANTHER" id="PTHR11937">
    <property type="entry name" value="ACTIN"/>
    <property type="match status" value="1"/>
</dbReference>
<dbReference type="FunFam" id="3.90.640.10:FF:000006">
    <property type="entry name" value="Actin-related protein 3 (ARP3)"/>
    <property type="match status" value="2"/>
</dbReference>
<evidence type="ECO:0000256" key="5">
    <source>
        <dbReference type="ARBA" id="ARBA00022840"/>
    </source>
</evidence>
<comment type="subcellular location">
    <subcellularLocation>
        <location evidence="1">Cytoplasm</location>
        <location evidence="1">Cytoskeleton</location>
    </subcellularLocation>
</comment>
<sequence length="764" mass="85153">MGFAGNVEPCFILPTVVAANESFLSQAKSSLKGSWAAQHNAGVAADMDFFIGDEALAKSRSSSTYNLRYPIEHGQVEDWDAMERYWQQCVFNYLRCDPEDHYFLLTESPLTPPESREYTGEILFETFNVPGLYIAVNSVLALAAGYTTSKCEMTGVVVDVGDGATRVVPVAEGYVIASCIKSIPIAGKDVTLFIQQLMRERGENIPQEDSFDVARKVKEMYCYTCSDIVKEYNKHDKEPGKYIKQWKGVKPKTGAPYTCDVGYERFLGPEVFFNPEIYSNDFITSLPAVIDKCIQSAPIDTRRALYKNIVLSGGSTMFKDFGRRLQRDLKKIVDARVLANNARTGGEITSQPVYTKMGFAGNVEPCFILPTVVAANESFLSQAKSSLKGSWAAQHNAGVAADMDFFIGDEALAKSRSSSTYNLRYPIEHGQVEDWDAMERYWQQCVFNYLRCDPEDHYFLLTESPLTPPESREYTGEILFETFNVPGLYIAVNSVLALAAGYTTSKCEMTGVVVDVGDGATRVVPVAEGYVISSCIKSIPIAGKDVTLFIQQLMQERGENIPPEDSFDVARKVKEMYCYTCSDIVKEYNKHDKEPGKYIKQWKGVKPKTGAPYTCDVGYERFLGPEVFFNPEIYSSDFITSLPAVIDKCIQSAPIDTRRALYKNIVLSGGSTMFKDFGRRLQRDLKKIVDARVLANNARTGGEITSQPVEVNVVSHPVQKFAVWFGGSVLSSTPEFFASCRTKEEYEECGASICRTNPVFKGMY</sequence>
<dbReference type="InterPro" id="IPR004000">
    <property type="entry name" value="Actin"/>
</dbReference>
<accession>A0A8S9K161</accession>
<protein>
    <recommendedName>
        <fullName evidence="9">Actin-related protein 3</fullName>
    </recommendedName>
</protein>
<dbReference type="GO" id="GO:0005856">
    <property type="term" value="C:cytoskeleton"/>
    <property type="evidence" value="ECO:0007669"/>
    <property type="project" value="UniProtKB-SubCell"/>
</dbReference>
<keyword evidence="6" id="KW-0009">Actin-binding</keyword>
<dbReference type="GO" id="GO:0005524">
    <property type="term" value="F:ATP binding"/>
    <property type="evidence" value="ECO:0007669"/>
    <property type="project" value="UniProtKB-KW"/>
</dbReference>
<dbReference type="SMART" id="SM00268">
    <property type="entry name" value="ACTIN"/>
    <property type="match status" value="2"/>
</dbReference>
<comment type="caution">
    <text evidence="8">The sequence shown here is derived from an EMBL/GenBank/DDBJ whole genome shotgun (WGS) entry which is preliminary data.</text>
</comment>
<comment type="similarity">
    <text evidence="2">Belongs to the actin family. ARP3 subfamily.</text>
</comment>
<keyword evidence="5" id="KW-0067">ATP-binding</keyword>
<proteinExistence type="inferred from homology"/>
<evidence type="ECO:0008006" key="9">
    <source>
        <dbReference type="Google" id="ProtNLM"/>
    </source>
</evidence>
<evidence type="ECO:0000256" key="7">
    <source>
        <dbReference type="ARBA" id="ARBA00023212"/>
    </source>
</evidence>